<accession>A0ABQ3HKX2</accession>
<dbReference type="PROSITE" id="PS00061">
    <property type="entry name" value="ADH_SHORT"/>
    <property type="match status" value="1"/>
</dbReference>
<keyword evidence="5" id="KW-1185">Reference proteome</keyword>
<dbReference type="InterPro" id="IPR020904">
    <property type="entry name" value="Sc_DH/Rdtase_CS"/>
</dbReference>
<evidence type="ECO:0000313" key="4">
    <source>
        <dbReference type="EMBL" id="GHE16754.1"/>
    </source>
</evidence>
<evidence type="ECO:0000259" key="3">
    <source>
        <dbReference type="SMART" id="SM00822"/>
    </source>
</evidence>
<dbReference type="InterPro" id="IPR002347">
    <property type="entry name" value="SDR_fam"/>
</dbReference>
<reference evidence="5" key="1">
    <citation type="journal article" date="2019" name="Int. J. Syst. Evol. Microbiol.">
        <title>The Global Catalogue of Microorganisms (GCM) 10K type strain sequencing project: providing services to taxonomists for standard genome sequencing and annotation.</title>
        <authorList>
            <consortium name="The Broad Institute Genomics Platform"/>
            <consortium name="The Broad Institute Genome Sequencing Center for Infectious Disease"/>
            <person name="Wu L."/>
            <person name="Ma J."/>
        </authorList>
    </citation>
    <scope>NUCLEOTIDE SEQUENCE [LARGE SCALE GENOMIC DNA]</scope>
    <source>
        <strain evidence="5">CGMCC 1.12791</strain>
    </source>
</reference>
<dbReference type="Proteomes" id="UP000597341">
    <property type="component" value="Unassembled WGS sequence"/>
</dbReference>
<dbReference type="InterPro" id="IPR036291">
    <property type="entry name" value="NAD(P)-bd_dom_sf"/>
</dbReference>
<evidence type="ECO:0000256" key="2">
    <source>
        <dbReference type="ARBA" id="ARBA00023002"/>
    </source>
</evidence>
<comment type="caution">
    <text evidence="4">The sequence shown here is derived from an EMBL/GenBank/DDBJ whole genome shotgun (WGS) entry which is preliminary data.</text>
</comment>
<feature type="domain" description="Ketoreductase" evidence="3">
    <location>
        <begin position="9"/>
        <end position="182"/>
    </location>
</feature>
<dbReference type="InterPro" id="IPR057326">
    <property type="entry name" value="KR_dom"/>
</dbReference>
<keyword evidence="2" id="KW-0560">Oxidoreductase</keyword>
<comment type="similarity">
    <text evidence="1">Belongs to the short-chain dehydrogenases/reductases (SDR) family.</text>
</comment>
<name>A0ABQ3HKX2_9ACTN</name>
<dbReference type="PRINTS" id="PR00080">
    <property type="entry name" value="SDRFAMILY"/>
</dbReference>
<dbReference type="Gene3D" id="3.40.50.720">
    <property type="entry name" value="NAD(P)-binding Rossmann-like Domain"/>
    <property type="match status" value="1"/>
</dbReference>
<evidence type="ECO:0000313" key="5">
    <source>
        <dbReference type="Proteomes" id="UP000597341"/>
    </source>
</evidence>
<dbReference type="SUPFAM" id="SSF51735">
    <property type="entry name" value="NAD(P)-binding Rossmann-fold domains"/>
    <property type="match status" value="1"/>
</dbReference>
<dbReference type="PRINTS" id="PR00081">
    <property type="entry name" value="GDHRDH"/>
</dbReference>
<dbReference type="CDD" id="cd05233">
    <property type="entry name" value="SDR_c"/>
    <property type="match status" value="1"/>
</dbReference>
<dbReference type="RefSeq" id="WP_191278628.1">
    <property type="nucleotide sequence ID" value="NZ_BNAD01000002.1"/>
</dbReference>
<protein>
    <submittedName>
        <fullName evidence="4">Short-chain dehydrogenase</fullName>
    </submittedName>
</protein>
<dbReference type="EMBL" id="BNAD01000002">
    <property type="protein sequence ID" value="GHE16754.1"/>
    <property type="molecule type" value="Genomic_DNA"/>
</dbReference>
<dbReference type="Pfam" id="PF13561">
    <property type="entry name" value="adh_short_C2"/>
    <property type="match status" value="1"/>
</dbReference>
<dbReference type="NCBIfam" id="NF005559">
    <property type="entry name" value="PRK07231.1"/>
    <property type="match status" value="1"/>
</dbReference>
<dbReference type="PANTHER" id="PTHR43639:SF1">
    <property type="entry name" value="SHORT-CHAIN DEHYDROGENASE_REDUCTASE FAMILY PROTEIN"/>
    <property type="match status" value="1"/>
</dbReference>
<organism evidence="4 5">
    <name type="scientific">Nocardioides flavus</name>
    <name type="common">ex Wang et al. 2016</name>
    <dbReference type="NCBI Taxonomy" id="2058780"/>
    <lineage>
        <taxon>Bacteria</taxon>
        <taxon>Bacillati</taxon>
        <taxon>Actinomycetota</taxon>
        <taxon>Actinomycetes</taxon>
        <taxon>Propionibacteriales</taxon>
        <taxon>Nocardioidaceae</taxon>
        <taxon>Nocardioides</taxon>
    </lineage>
</organism>
<gene>
    <name evidence="4" type="ORF">GCM10011376_13640</name>
</gene>
<dbReference type="PANTHER" id="PTHR43639">
    <property type="entry name" value="OXIDOREDUCTASE, SHORT-CHAIN DEHYDROGENASE/REDUCTASE FAMILY (AFU_ORTHOLOGUE AFUA_5G02870)"/>
    <property type="match status" value="1"/>
</dbReference>
<sequence>MGDRNVEGRVALVTGAASGIGAATARALVAAGAKVALVDLKDDVREVAESLGAQAVPVVLDLLDEDSAKSAVSATIDAFGGLDAVVNSAGILETMSIEELTRESYDRVMNINVKAPLFLTQAALAHLGPGASIVFIASGNAVLASPNGSVYAASKGALVSLVKGLAADLAPRGIRVNAISPGPIVTPMLSAALADPAVKESIERGVPAGRLGTPEEVASLAVYLISDVASFVHGASIAIDGGTTAVWSPAAPGPGME</sequence>
<proteinExistence type="inferred from homology"/>
<evidence type="ECO:0000256" key="1">
    <source>
        <dbReference type="ARBA" id="ARBA00006484"/>
    </source>
</evidence>
<dbReference type="SMART" id="SM00822">
    <property type="entry name" value="PKS_KR"/>
    <property type="match status" value="1"/>
</dbReference>